<evidence type="ECO:0000313" key="3">
    <source>
        <dbReference type="Proteomes" id="UP000076863"/>
    </source>
</evidence>
<dbReference type="EMBL" id="AZHA01000007">
    <property type="protein sequence ID" value="OAA46581.1"/>
    <property type="molecule type" value="Genomic_DNA"/>
</dbReference>
<evidence type="ECO:0000256" key="1">
    <source>
        <dbReference type="SAM" id="SignalP"/>
    </source>
</evidence>
<comment type="caution">
    <text evidence="2">The sequence shown here is derived from an EMBL/GenBank/DDBJ whole genome shotgun (WGS) entry which is preliminary data.</text>
</comment>
<protein>
    <submittedName>
        <fullName evidence="2">Uncharacterized protein</fullName>
    </submittedName>
</protein>
<feature type="chain" id="PRO_5007886836" evidence="1">
    <location>
        <begin position="18"/>
        <end position="146"/>
    </location>
</feature>
<proteinExistence type="predicted"/>
<sequence length="146" mass="15891">MWLHVLAFAVSAAAAAANYYNGAVCRSSLDCLRICKHGDFKVYQDSAGQPQLECAEGIIEYSRKTCLSRNGRGDENIKLLGGACVGARGLICENYCVVPTTMTMPGRRRFEDECRAMQGIPSTIVGGLTEDQAKGQETCSWSIETR</sequence>
<dbReference type="Proteomes" id="UP000076863">
    <property type="component" value="Unassembled WGS sequence"/>
</dbReference>
<gene>
    <name evidence="2" type="ORF">BBO_03136</name>
</gene>
<dbReference type="AlphaFoldDB" id="A0A167GFZ8"/>
<keyword evidence="1" id="KW-0732">Signal</keyword>
<keyword evidence="3" id="KW-1185">Reference proteome</keyword>
<evidence type="ECO:0000313" key="2">
    <source>
        <dbReference type="EMBL" id="OAA46581.1"/>
    </source>
</evidence>
<reference evidence="2 3" key="1">
    <citation type="journal article" date="2016" name="Genome Biol. Evol.">
        <title>Divergent and convergent evolution of fungal pathogenicity.</title>
        <authorList>
            <person name="Shang Y."/>
            <person name="Xiao G."/>
            <person name="Zheng P."/>
            <person name="Cen K."/>
            <person name="Zhan S."/>
            <person name="Wang C."/>
        </authorList>
    </citation>
    <scope>NUCLEOTIDE SEQUENCE [LARGE SCALE GENOMIC DNA]</scope>
    <source>
        <strain evidence="2 3">RCEF 3172</strain>
    </source>
</reference>
<organism evidence="2 3">
    <name type="scientific">Beauveria brongniartii RCEF 3172</name>
    <dbReference type="NCBI Taxonomy" id="1081107"/>
    <lineage>
        <taxon>Eukaryota</taxon>
        <taxon>Fungi</taxon>
        <taxon>Dikarya</taxon>
        <taxon>Ascomycota</taxon>
        <taxon>Pezizomycotina</taxon>
        <taxon>Sordariomycetes</taxon>
        <taxon>Hypocreomycetidae</taxon>
        <taxon>Hypocreales</taxon>
        <taxon>Cordycipitaceae</taxon>
        <taxon>Beauveria</taxon>
        <taxon>Beauveria brongniartii</taxon>
    </lineage>
</organism>
<feature type="signal peptide" evidence="1">
    <location>
        <begin position="1"/>
        <end position="17"/>
    </location>
</feature>
<dbReference type="OrthoDB" id="4863892at2759"/>
<name>A0A167GFZ8_9HYPO</name>
<accession>A0A167GFZ8</accession>